<dbReference type="InterPro" id="IPR009057">
    <property type="entry name" value="Homeodomain-like_sf"/>
</dbReference>
<dbReference type="SUPFAM" id="SSF46689">
    <property type="entry name" value="Homeodomain-like"/>
    <property type="match status" value="1"/>
</dbReference>
<evidence type="ECO:0000313" key="2">
    <source>
        <dbReference type="EMBL" id="MEB3071152.1"/>
    </source>
</evidence>
<dbReference type="Proteomes" id="UP001299283">
    <property type="component" value="Unassembled WGS sequence"/>
</dbReference>
<dbReference type="RefSeq" id="WP_225398693.1">
    <property type="nucleotide sequence ID" value="NZ_JAYJJQ010000021.1"/>
</dbReference>
<reference evidence="2 3" key="1">
    <citation type="submission" date="2023-12" db="EMBL/GenBank/DDBJ databases">
        <title>Description of new species of Mycobacterium terrae complex isolated from sewage at the Sao Paulo Zoological Park Foundation in Brazil.</title>
        <authorList>
            <person name="Romagnoli C.L."/>
            <person name="Conceicao E.C."/>
            <person name="Machado E."/>
            <person name="Barreto L.B.P.F."/>
            <person name="Sharma A."/>
            <person name="Silva N.M."/>
            <person name="Marques L.E."/>
            <person name="Juliana M.A."/>
            <person name="Lourenco M.C.S."/>
            <person name="Digiampietri L.A."/>
            <person name="Suffys P.N."/>
            <person name="Viana-Niero C."/>
        </authorList>
    </citation>
    <scope>NUCLEOTIDE SEQUENCE [LARGE SCALE GENOMIC DNA]</scope>
    <source>
        <strain evidence="2 3">MYC017</strain>
    </source>
</reference>
<proteinExistence type="predicted"/>
<dbReference type="Gene3D" id="1.10.357.10">
    <property type="entry name" value="Tetracycline Repressor, domain 2"/>
    <property type="match status" value="1"/>
</dbReference>
<keyword evidence="3" id="KW-1185">Reference proteome</keyword>
<dbReference type="SUPFAM" id="SSF48498">
    <property type="entry name" value="Tetracyclin repressor-like, C-terminal domain"/>
    <property type="match status" value="1"/>
</dbReference>
<organism evidence="2 3">
    <name type="scientific">[Mycobacterium] vasticus</name>
    <dbReference type="NCBI Taxonomy" id="2875777"/>
    <lineage>
        <taxon>Bacteria</taxon>
        <taxon>Bacillati</taxon>
        <taxon>Actinomycetota</taxon>
        <taxon>Actinomycetes</taxon>
        <taxon>Mycobacteriales</taxon>
        <taxon>Mycobacteriaceae</taxon>
        <taxon>Mycolicibacter</taxon>
    </lineage>
</organism>
<protein>
    <recommendedName>
        <fullName evidence="4">HTH tetR-type domain-containing protein</fullName>
    </recommendedName>
</protein>
<sequence length="229" mass="24788">MSGGGDRARRGQVEKPGRDSQGVSRRGRKRDSEIDRRIRHAARVLYATDGWIGFHLVGVAKASGVSRDAVNRRYADSATLLLDALADQTLPALSETAPVQEALVAYAVATFDYVASGDGFANLRVHLDGECHPEILWAYHERVVAPAAKRDIETLQRARDAGLLGTTTDCEAVIMTVNGTMLAIALARQAGAVSQDRQSTIRHIQQVVHQILHGAVGPRTDPSQLHDPD</sequence>
<feature type="compositionally biased region" description="Basic and acidic residues" evidence="1">
    <location>
        <begin position="1"/>
        <end position="18"/>
    </location>
</feature>
<evidence type="ECO:0000313" key="3">
    <source>
        <dbReference type="Proteomes" id="UP001299283"/>
    </source>
</evidence>
<dbReference type="Gene3D" id="1.10.10.60">
    <property type="entry name" value="Homeodomain-like"/>
    <property type="match status" value="1"/>
</dbReference>
<name>A0ABU5Z179_9MYCO</name>
<dbReference type="EMBL" id="JAYJJQ010000021">
    <property type="protein sequence ID" value="MEB3071152.1"/>
    <property type="molecule type" value="Genomic_DNA"/>
</dbReference>
<accession>A0ABU5Z179</accession>
<dbReference type="InterPro" id="IPR036271">
    <property type="entry name" value="Tet_transcr_reg_TetR-rel_C_sf"/>
</dbReference>
<feature type="region of interest" description="Disordered" evidence="1">
    <location>
        <begin position="1"/>
        <end position="32"/>
    </location>
</feature>
<gene>
    <name evidence="2" type="ORF">K5L39_18375</name>
</gene>
<comment type="caution">
    <text evidence="2">The sequence shown here is derived from an EMBL/GenBank/DDBJ whole genome shotgun (WGS) entry which is preliminary data.</text>
</comment>
<evidence type="ECO:0000256" key="1">
    <source>
        <dbReference type="SAM" id="MobiDB-lite"/>
    </source>
</evidence>
<evidence type="ECO:0008006" key="4">
    <source>
        <dbReference type="Google" id="ProtNLM"/>
    </source>
</evidence>